<reference evidence="7 8" key="1">
    <citation type="journal article" date="2014" name="Genome Biol. Evol.">
        <title>The secreted proteins of Achlya hypogyna and Thraustotheca clavata identify the ancestral oomycete secretome and reveal gene acquisitions by horizontal gene transfer.</title>
        <authorList>
            <person name="Misner I."/>
            <person name="Blouin N."/>
            <person name="Leonard G."/>
            <person name="Richards T.A."/>
            <person name="Lane C.E."/>
        </authorList>
    </citation>
    <scope>NUCLEOTIDE SEQUENCE [LARGE SCALE GENOMIC DNA]</scope>
    <source>
        <strain evidence="7 8">ATCC 48635</strain>
    </source>
</reference>
<dbReference type="Proteomes" id="UP000243579">
    <property type="component" value="Unassembled WGS sequence"/>
</dbReference>
<feature type="region of interest" description="Disordered" evidence="5">
    <location>
        <begin position="51"/>
        <end position="91"/>
    </location>
</feature>
<feature type="region of interest" description="Disordered" evidence="5">
    <location>
        <begin position="245"/>
        <end position="276"/>
    </location>
</feature>
<organism evidence="7 8">
    <name type="scientific">Achlya hypogyna</name>
    <name type="common">Oomycete</name>
    <name type="synonym">Protoachlya hypogyna</name>
    <dbReference type="NCBI Taxonomy" id="1202772"/>
    <lineage>
        <taxon>Eukaryota</taxon>
        <taxon>Sar</taxon>
        <taxon>Stramenopiles</taxon>
        <taxon>Oomycota</taxon>
        <taxon>Saprolegniomycetes</taxon>
        <taxon>Saprolegniales</taxon>
        <taxon>Achlyaceae</taxon>
        <taxon>Achlya</taxon>
    </lineage>
</organism>
<feature type="compositionally biased region" description="Low complexity" evidence="5">
    <location>
        <begin position="576"/>
        <end position="601"/>
    </location>
</feature>
<feature type="compositionally biased region" description="Polar residues" evidence="5">
    <location>
        <begin position="254"/>
        <end position="271"/>
    </location>
</feature>
<feature type="compositionally biased region" description="Polar residues" evidence="5">
    <location>
        <begin position="199"/>
        <end position="218"/>
    </location>
</feature>
<dbReference type="AlphaFoldDB" id="A0A1V9Z4Q2"/>
<dbReference type="PROSITE" id="PS50199">
    <property type="entry name" value="ZF_RANBP2_2"/>
    <property type="match status" value="2"/>
</dbReference>
<evidence type="ECO:0000256" key="5">
    <source>
        <dbReference type="SAM" id="MobiDB-lite"/>
    </source>
</evidence>
<feature type="region of interest" description="Disordered" evidence="5">
    <location>
        <begin position="800"/>
        <end position="849"/>
    </location>
</feature>
<dbReference type="Gene3D" id="2.30.30.380">
    <property type="entry name" value="Zn-finger domain of Sec23/24"/>
    <property type="match status" value="2"/>
</dbReference>
<evidence type="ECO:0000313" key="7">
    <source>
        <dbReference type="EMBL" id="OQR92974.1"/>
    </source>
</evidence>
<dbReference type="Pfam" id="PF00641">
    <property type="entry name" value="Zn_ribbon_RanBP"/>
    <property type="match status" value="1"/>
</dbReference>
<keyword evidence="2 4" id="KW-0863">Zinc-finger</keyword>
<feature type="region of interest" description="Disordered" evidence="5">
    <location>
        <begin position="564"/>
        <end position="616"/>
    </location>
</feature>
<gene>
    <name evidence="7" type="ORF">ACHHYP_02999</name>
</gene>
<feature type="region of interest" description="Disordered" evidence="5">
    <location>
        <begin position="292"/>
        <end position="326"/>
    </location>
</feature>
<keyword evidence="1" id="KW-0479">Metal-binding</keyword>
<comment type="caution">
    <text evidence="7">The sequence shown here is derived from an EMBL/GenBank/DDBJ whole genome shotgun (WGS) entry which is preliminary data.</text>
</comment>
<evidence type="ECO:0000256" key="4">
    <source>
        <dbReference type="PROSITE-ProRule" id="PRU00322"/>
    </source>
</evidence>
<sequence length="928" mass="100311">MTSPGASQTSEGARTTRRTGRTQEWECHLCTLLNGYQRKTCAACLSVRTDGEAASQSLPPATRPTKRMRLSMPAAPTLSQLDPPAPSPLAKRPRLSAAFEETLDAVKEPQVTSPKTKTKIGRQKMLRSEELEEDEAKKPHKASATLTSRRIVDEQEASRSGVEPPRPSKATKKAGLQRSRVAVRTKESAIAPVSGAELKSTSNHTNDPVQEAAQNTTEASHDKPLGCFFYQAISRRTLYPRLRRANAAAPQATEVPTKSSHAPESSSTGSPRTAADLMGRWVPKPTAFPQASAVPSLVSGTEHASLTERSHDTHESAPPPHPVEVSTLNEDSTCVKQLTDSAASPIAVKCEGQRKPPVFPADEVEPPSFQLLNFTSLVPPPVEAPQTGTLPPPESPPCFNMFPQAPITPDGPPAFSLLPPQAALNPTPLSTLDADLPPTVSTPNSPWRQPQVAGPASPPPFSVPAGPVAGRDLEANGPHSPILLASPEEPPHAVIEGIDSPTPPHQPGTTTPRRARRSFFQDDYDDIESPAVVVAPAKRLSSPISKMRQVGLLDDSDEGDEDVVVVPRRLRKPADSSPLPRLRSPLRSTYSPLSSTPSPLRCSRRRPSPPSSPARGWTCRQCTFENRNPSGLACEMCREPKEPYDEETPATSVPWTCNVCTNVNNSDPRRCELCDTARDNDCSSQIRLRDDEDDEDMFQFGGVDSNDEAEVVDLTKPRPAYYDSDSIEEISDNERTFLMQPSARDVPPALREFTHFTPVSCLQAKTTAKDPGIDYVNMFGATRNGKSYADRRKKRLRESKRRLENEQQNPGAAFQKASAKRGKSGRSGKGKKAPPVAAFRSARSAMPGKRKAAATASADAWLGRASGGPVVLSNTTFQPKAKTRSMRVVDGGMDFANVGVAAARGVAPVEFRRSDLATWEGKGSLHFG</sequence>
<dbReference type="OrthoDB" id="79903at2759"/>
<accession>A0A1V9Z4Q2</accession>
<evidence type="ECO:0000259" key="6">
    <source>
        <dbReference type="PROSITE" id="PS50199"/>
    </source>
</evidence>
<dbReference type="EMBL" id="JNBR01000433">
    <property type="protein sequence ID" value="OQR92974.1"/>
    <property type="molecule type" value="Genomic_DNA"/>
</dbReference>
<proteinExistence type="predicted"/>
<name>A0A1V9Z4Q2_ACHHY</name>
<evidence type="ECO:0000313" key="8">
    <source>
        <dbReference type="Proteomes" id="UP000243579"/>
    </source>
</evidence>
<feature type="region of interest" description="Disordered" evidence="5">
    <location>
        <begin position="107"/>
        <end position="220"/>
    </location>
</feature>
<evidence type="ECO:0000256" key="3">
    <source>
        <dbReference type="ARBA" id="ARBA00022833"/>
    </source>
</evidence>
<dbReference type="InterPro" id="IPR001876">
    <property type="entry name" value="Znf_RanBP2"/>
</dbReference>
<keyword evidence="3" id="KW-0862">Zinc</keyword>
<feature type="domain" description="RanBP2-type" evidence="6">
    <location>
        <begin position="18"/>
        <end position="50"/>
    </location>
</feature>
<keyword evidence="8" id="KW-1185">Reference proteome</keyword>
<feature type="compositionally biased region" description="Basic residues" evidence="5">
    <location>
        <begin position="116"/>
        <end position="125"/>
    </location>
</feature>
<dbReference type="SMART" id="SM00547">
    <property type="entry name" value="ZnF_RBZ"/>
    <property type="match status" value="3"/>
</dbReference>
<evidence type="ECO:0000256" key="1">
    <source>
        <dbReference type="ARBA" id="ARBA00022723"/>
    </source>
</evidence>
<feature type="compositionally biased region" description="Polar residues" evidence="5">
    <location>
        <begin position="1"/>
        <end position="13"/>
    </location>
</feature>
<dbReference type="PROSITE" id="PS01358">
    <property type="entry name" value="ZF_RANBP2_1"/>
    <property type="match status" value="2"/>
</dbReference>
<feature type="region of interest" description="Disordered" evidence="5">
    <location>
        <begin position="1"/>
        <end position="22"/>
    </location>
</feature>
<feature type="compositionally biased region" description="Basic residues" evidence="5">
    <location>
        <begin position="818"/>
        <end position="832"/>
    </location>
</feature>
<feature type="region of interest" description="Disordered" evidence="5">
    <location>
        <begin position="406"/>
        <end position="480"/>
    </location>
</feature>
<evidence type="ECO:0000256" key="2">
    <source>
        <dbReference type="ARBA" id="ARBA00022771"/>
    </source>
</evidence>
<dbReference type="GO" id="GO:0008270">
    <property type="term" value="F:zinc ion binding"/>
    <property type="evidence" value="ECO:0007669"/>
    <property type="project" value="UniProtKB-KW"/>
</dbReference>
<feature type="compositionally biased region" description="Basic and acidic residues" evidence="5">
    <location>
        <begin position="305"/>
        <end position="315"/>
    </location>
</feature>
<protein>
    <recommendedName>
        <fullName evidence="6">RanBP2-type domain-containing protein</fullName>
    </recommendedName>
</protein>
<feature type="domain" description="RanBP2-type" evidence="6">
    <location>
        <begin position="650"/>
        <end position="680"/>
    </location>
</feature>
<feature type="compositionally biased region" description="Polar residues" evidence="5">
    <location>
        <begin position="439"/>
        <end position="448"/>
    </location>
</feature>